<accession>A0A498Q8N9</accession>
<dbReference type="EMBL" id="UPHQ01000183">
    <property type="protein sequence ID" value="VBA41339.1"/>
    <property type="molecule type" value="Genomic_DNA"/>
</dbReference>
<keyword evidence="2" id="KW-1185">Reference proteome</keyword>
<evidence type="ECO:0000313" key="2">
    <source>
        <dbReference type="Proteomes" id="UP000267289"/>
    </source>
</evidence>
<evidence type="ECO:0000313" key="1">
    <source>
        <dbReference type="EMBL" id="VBA41339.1"/>
    </source>
</evidence>
<organism evidence="1 2">
    <name type="scientific">Mycobacterium innocens</name>
    <dbReference type="NCBI Taxonomy" id="2341083"/>
    <lineage>
        <taxon>Bacteria</taxon>
        <taxon>Bacillati</taxon>
        <taxon>Actinomycetota</taxon>
        <taxon>Actinomycetes</taxon>
        <taxon>Mycobacteriales</taxon>
        <taxon>Mycobacteriaceae</taxon>
        <taxon>Mycobacterium</taxon>
    </lineage>
</organism>
<reference evidence="1 2" key="1">
    <citation type="submission" date="2018-09" db="EMBL/GenBank/DDBJ databases">
        <authorList>
            <person name="Tagini F."/>
        </authorList>
    </citation>
    <scope>NUCLEOTIDE SEQUENCE [LARGE SCALE GENOMIC DNA]</scope>
    <source>
        <strain evidence="1 2">MK13</strain>
    </source>
</reference>
<protein>
    <submittedName>
        <fullName evidence="1">Uncharacterized protein</fullName>
    </submittedName>
</protein>
<dbReference type="Proteomes" id="UP000267289">
    <property type="component" value="Unassembled WGS sequence"/>
</dbReference>
<gene>
    <name evidence="1" type="ORF">LAUMK13_03514</name>
</gene>
<dbReference type="AlphaFoldDB" id="A0A498Q8N9"/>
<proteinExistence type="predicted"/>
<sequence length="56" mass="5742">MWLKPANLGRWLGAVRVQRGAVIVGAGGATGIPLPARIADLGAGIYVSDRLSPQSS</sequence>
<name>A0A498Q8N9_9MYCO</name>